<reference evidence="1" key="1">
    <citation type="submission" date="2023-07" db="EMBL/GenBank/DDBJ databases">
        <title>Black Yeasts Isolated from many extreme environments.</title>
        <authorList>
            <person name="Coleine C."/>
            <person name="Stajich J.E."/>
            <person name="Selbmann L."/>
        </authorList>
    </citation>
    <scope>NUCLEOTIDE SEQUENCE</scope>
    <source>
        <strain evidence="1">CCFEE 5714</strain>
    </source>
</reference>
<keyword evidence="2" id="KW-1185">Reference proteome</keyword>
<dbReference type="Proteomes" id="UP001281147">
    <property type="component" value="Unassembled WGS sequence"/>
</dbReference>
<organism evidence="1 2">
    <name type="scientific">Vermiconidia calcicola</name>
    <dbReference type="NCBI Taxonomy" id="1690605"/>
    <lineage>
        <taxon>Eukaryota</taxon>
        <taxon>Fungi</taxon>
        <taxon>Dikarya</taxon>
        <taxon>Ascomycota</taxon>
        <taxon>Pezizomycotina</taxon>
        <taxon>Dothideomycetes</taxon>
        <taxon>Dothideomycetidae</taxon>
        <taxon>Mycosphaerellales</taxon>
        <taxon>Extremaceae</taxon>
        <taxon>Vermiconidia</taxon>
    </lineage>
</organism>
<protein>
    <submittedName>
        <fullName evidence="1">Uncharacterized protein</fullName>
    </submittedName>
</protein>
<name>A0ACC3NCX2_9PEZI</name>
<comment type="caution">
    <text evidence="1">The sequence shown here is derived from an EMBL/GenBank/DDBJ whole genome shotgun (WGS) entry which is preliminary data.</text>
</comment>
<evidence type="ECO:0000313" key="2">
    <source>
        <dbReference type="Proteomes" id="UP001281147"/>
    </source>
</evidence>
<proteinExistence type="predicted"/>
<dbReference type="EMBL" id="JAUTXU010000054">
    <property type="protein sequence ID" value="KAK3714715.1"/>
    <property type="molecule type" value="Genomic_DNA"/>
</dbReference>
<gene>
    <name evidence="1" type="ORF">LTR37_007695</name>
</gene>
<accession>A0ACC3NCX2</accession>
<sequence length="287" mass="31694">MDQCNLPAEGSRSGALTTNMYSMSVDLLGNDLDELLDRTSGMAICSEPINVVRTLQHFQSATSLTLGGERCRGVMHTFVAKKAWEYPYLMHILLAVSAAHLKRLHATSSQPKLHRKYSIAEAAHWQTGLRLYRQVLDEANKAAGPKPDFDATLTTTFLTVFFIFSLDDDISPDAFSSQDDQKLLHAVNPLSATAGFRVVRQVYGDYLNSSVWIPVMLGSDDGSGSFSNADTPGIDGLPAAFIELCELNETSNGQNNQYHFVLRLLAPLLRLERDSENFTKLIAYSGR</sequence>
<evidence type="ECO:0000313" key="1">
    <source>
        <dbReference type="EMBL" id="KAK3714715.1"/>
    </source>
</evidence>